<evidence type="ECO:0000259" key="2">
    <source>
        <dbReference type="Pfam" id="PF11331"/>
    </source>
</evidence>
<feature type="compositionally biased region" description="Basic and acidic residues" evidence="1">
    <location>
        <begin position="914"/>
        <end position="926"/>
    </location>
</feature>
<feature type="region of interest" description="Disordered" evidence="1">
    <location>
        <begin position="405"/>
        <end position="445"/>
    </location>
</feature>
<keyword evidence="4" id="KW-1185">Reference proteome</keyword>
<feature type="region of interest" description="Disordered" evidence="1">
    <location>
        <begin position="248"/>
        <end position="316"/>
    </location>
</feature>
<feature type="region of interest" description="Disordered" evidence="1">
    <location>
        <begin position="59"/>
        <end position="94"/>
    </location>
</feature>
<gene>
    <name evidence="3" type="ORF">GOP47_0005260</name>
</gene>
<feature type="region of interest" description="Disordered" evidence="1">
    <location>
        <begin position="887"/>
        <end position="966"/>
    </location>
</feature>
<proteinExistence type="predicted"/>
<feature type="compositionally biased region" description="Polar residues" evidence="1">
    <location>
        <begin position="295"/>
        <end position="314"/>
    </location>
</feature>
<feature type="compositionally biased region" description="Polar residues" evidence="1">
    <location>
        <begin position="405"/>
        <end position="423"/>
    </location>
</feature>
<organism evidence="3 4">
    <name type="scientific">Adiantum capillus-veneris</name>
    <name type="common">Maidenhair fern</name>
    <dbReference type="NCBI Taxonomy" id="13818"/>
    <lineage>
        <taxon>Eukaryota</taxon>
        <taxon>Viridiplantae</taxon>
        <taxon>Streptophyta</taxon>
        <taxon>Embryophyta</taxon>
        <taxon>Tracheophyta</taxon>
        <taxon>Polypodiopsida</taxon>
        <taxon>Polypodiidae</taxon>
        <taxon>Polypodiales</taxon>
        <taxon>Pteridineae</taxon>
        <taxon>Pteridaceae</taxon>
        <taxon>Vittarioideae</taxon>
        <taxon>Adiantum</taxon>
    </lineage>
</organism>
<dbReference type="InterPro" id="IPR021480">
    <property type="entry name" value="Zinc_ribbon_12"/>
</dbReference>
<dbReference type="Pfam" id="PF11331">
    <property type="entry name" value="Zn_ribbon_12"/>
    <property type="match status" value="1"/>
</dbReference>
<dbReference type="AlphaFoldDB" id="A0A9D4ZNF4"/>
<feature type="compositionally biased region" description="Polar residues" evidence="1">
    <location>
        <begin position="221"/>
        <end position="231"/>
    </location>
</feature>
<evidence type="ECO:0000313" key="3">
    <source>
        <dbReference type="EMBL" id="KAI5079781.1"/>
    </source>
</evidence>
<dbReference type="EMBL" id="JABFUD020000005">
    <property type="protein sequence ID" value="KAI5079781.1"/>
    <property type="molecule type" value="Genomic_DNA"/>
</dbReference>
<protein>
    <recommendedName>
        <fullName evidence="2">Probable zinc-ribbon domain-containing protein</fullName>
    </recommendedName>
</protein>
<name>A0A9D4ZNF4_ADICA</name>
<comment type="caution">
    <text evidence="3">The sequence shown here is derived from an EMBL/GenBank/DDBJ whole genome shotgun (WGS) entry which is preliminary data.</text>
</comment>
<feature type="domain" description="Probable zinc-ribbon" evidence="2">
    <location>
        <begin position="720"/>
        <end position="763"/>
    </location>
</feature>
<reference evidence="3 4" key="1">
    <citation type="submission" date="2021-01" db="EMBL/GenBank/DDBJ databases">
        <title>Adiantum capillus-veneris genome.</title>
        <authorList>
            <person name="Fang Y."/>
            <person name="Liao Q."/>
        </authorList>
    </citation>
    <scope>NUCLEOTIDE SEQUENCE [LARGE SCALE GENOMIC DNA]</scope>
    <source>
        <strain evidence="3">H3</strain>
        <tissue evidence="3">Leaf</tissue>
    </source>
</reference>
<sequence>MVALQRSLPDSLLEGTFQGHARYTKCSPQETIFECPICSCRLSANGVVASTITLSGQAKDREFEQPKAVNGSDGGSSVQEGSPMDECGTQQDTNSEVCRENRSLILKEEQQPVTQNEELHVVSNNHVKEAKPSINGTSEDLYENKDNEEMDSSSIANGFSAVNNELVLTAEESDGKGSASNKRLDLEMFRTSRCEFSFKYTLEENLPVELDSSRKRLPPSKFSQSVPNNEASDVPLCTPLRVRISNRCEESSDQSEHGRYSFSSETGTHDGSESDFDFPAPWADGLQDSLELPDSSGQNDLVQPHSKQAASATPHQLELRDVYDANTNEYVLHESSKHSEGSDTDLPLRVGVADHITSHPRKENEHIDNLETSSFDLSSKVDDLANIISSVTLDHDQNRVESLAATVSSSRQDPQFTPSQDSISAVEEGQSASHVGPLRGDIQATDLGSATEGDQKIIAGMVNDNPSSVLQGPLVDGLLSDPGKGVHTFIETHASDKDLYDHHLLQGTEMELDLYSYHKVDEWQHRQLDVSPSNAHYYTPIMENQRHYPGLQLKERHSSVFSDHATSSIPYVVANHHVSDQLAFGTLNSNQMYSYQVPLQPSLLPVTIHNNTTVAYHAVPNACMLCSHHQHPYMQNHVGPHCAVCLSHSGSMAWNSGHVDQWSCHQAHHGPFQQLASPLVACIEGPTNLTHRYDFPNVDVALPAYLSGKLSQYPPLPKDGAAPYVSCNGCSRVLQVPLDLPPTNGFVQKLQCSACGRVNKFSVKQLIKQQQVEPFLKINSVGGAANMLSEAQYNSYGILSCHDQHVHPGSSWQHEGSTSKTMRQVDANVFASRVSPLKPKDNTVDGYSNMGSHCLDTSSTMVAEHQVVASTHNARFERRRQDAVSSLNAAVDEKDEGLDFGAPRISDGDSFDQSESRMRSPEDIQAERTCAGVPEGVPGREAQAPGQVSKLDQSEESNMEEQEKMPGSPLLVLLNQESTRFRLILDPRAPSDEYKSVSCSPASDSPPIDNTSRNFLRRKERTSSQSRKGPKYIAGLLRRSLKDFSTSGQ</sequence>
<dbReference type="Proteomes" id="UP000886520">
    <property type="component" value="Chromosome 5"/>
</dbReference>
<evidence type="ECO:0000256" key="1">
    <source>
        <dbReference type="SAM" id="MobiDB-lite"/>
    </source>
</evidence>
<evidence type="ECO:0000313" key="4">
    <source>
        <dbReference type="Proteomes" id="UP000886520"/>
    </source>
</evidence>
<feature type="region of interest" description="Disordered" evidence="1">
    <location>
        <begin position="990"/>
        <end position="1035"/>
    </location>
</feature>
<dbReference type="OrthoDB" id="1930285at2759"/>
<feature type="region of interest" description="Disordered" evidence="1">
    <location>
        <begin position="213"/>
        <end position="234"/>
    </location>
</feature>
<feature type="compositionally biased region" description="Polar residues" evidence="1">
    <location>
        <begin position="997"/>
        <end position="1014"/>
    </location>
</feature>
<feature type="compositionally biased region" description="Basic and acidic residues" evidence="1">
    <location>
        <begin position="248"/>
        <end position="259"/>
    </location>
</feature>
<accession>A0A9D4ZNF4</accession>